<gene>
    <name evidence="1" type="ORF">G7B40_000940</name>
</gene>
<keyword evidence="2" id="KW-1185">Reference proteome</keyword>
<reference evidence="2" key="1">
    <citation type="journal article" date="2021" name="Science">
        <title>Hunting the eagle killer: A cyanobacterial neurotoxin causes vacuolar myelinopathy.</title>
        <authorList>
            <person name="Breinlinger S."/>
            <person name="Phillips T.J."/>
            <person name="Haram B.N."/>
            <person name="Mares J."/>
            <person name="Martinez Yerena J.A."/>
            <person name="Hrouzek P."/>
            <person name="Sobotka R."/>
            <person name="Henderson W.M."/>
            <person name="Schmieder P."/>
            <person name="Williams S.M."/>
            <person name="Lauderdale J.D."/>
            <person name="Wilde H.D."/>
            <person name="Gerrin W."/>
            <person name="Kust A."/>
            <person name="Washington J.W."/>
            <person name="Wagner C."/>
            <person name="Geier B."/>
            <person name="Liebeke M."/>
            <person name="Enke H."/>
            <person name="Niedermeyer T.H.J."/>
            <person name="Wilde S.B."/>
        </authorList>
    </citation>
    <scope>NUCLEOTIDE SEQUENCE [LARGE SCALE GENOMIC DNA]</scope>
    <source>
        <strain evidence="2">Thurmond2011</strain>
    </source>
</reference>
<name>A0AAP5M2W2_9CYAN</name>
<sequence length="95" mass="10444">MLTTDPAFVRPKIRVYQFGLFLPSKLPNSTNIQSSLIKTSLPQVGLSIAPTSATEEAISEVCSCCHKDRSGSGLAVLLLLQDIERLRDLARKSWN</sequence>
<protein>
    <submittedName>
        <fullName evidence="1">Uncharacterized protein</fullName>
    </submittedName>
</protein>
<dbReference type="RefSeq" id="WP_208341000.1">
    <property type="nucleotide sequence ID" value="NZ_CAWQFN010000771.1"/>
</dbReference>
<evidence type="ECO:0000313" key="1">
    <source>
        <dbReference type="EMBL" id="MDR9893151.1"/>
    </source>
</evidence>
<dbReference type="EMBL" id="JAALHA020000001">
    <property type="protein sequence ID" value="MDR9893151.1"/>
    <property type="molecule type" value="Genomic_DNA"/>
</dbReference>
<dbReference type="Proteomes" id="UP000667802">
    <property type="component" value="Unassembled WGS sequence"/>
</dbReference>
<proteinExistence type="predicted"/>
<organism evidence="1 2">
    <name type="scientific">Aetokthonos hydrillicola Thurmond2011</name>
    <dbReference type="NCBI Taxonomy" id="2712845"/>
    <lineage>
        <taxon>Bacteria</taxon>
        <taxon>Bacillati</taxon>
        <taxon>Cyanobacteriota</taxon>
        <taxon>Cyanophyceae</taxon>
        <taxon>Nostocales</taxon>
        <taxon>Hapalosiphonaceae</taxon>
        <taxon>Aetokthonos</taxon>
    </lineage>
</organism>
<accession>A0AAP5M2W2</accession>
<evidence type="ECO:0000313" key="2">
    <source>
        <dbReference type="Proteomes" id="UP000667802"/>
    </source>
</evidence>
<dbReference type="AlphaFoldDB" id="A0AAP5M2W2"/>
<comment type="caution">
    <text evidence="1">The sequence shown here is derived from an EMBL/GenBank/DDBJ whole genome shotgun (WGS) entry which is preliminary data.</text>
</comment>